<dbReference type="InterPro" id="IPR006299">
    <property type="entry name" value="FlgC"/>
</dbReference>
<keyword evidence="10" id="KW-0282">Flagellum</keyword>
<evidence type="ECO:0000256" key="3">
    <source>
        <dbReference type="ARBA" id="ARBA00017941"/>
    </source>
</evidence>
<evidence type="ECO:0000259" key="9">
    <source>
        <dbReference type="Pfam" id="PF06429"/>
    </source>
</evidence>
<dbReference type="Pfam" id="PF00460">
    <property type="entry name" value="Flg_bb_rod"/>
    <property type="match status" value="1"/>
</dbReference>
<comment type="subunit">
    <text evidence="5 6">The basal body constitutes a major portion of the flagellar organelle and consists of four rings (L,P,S, and M) mounted on a central rod. The rod consists of about 26 subunits of FlgG in the distal portion, and FlgB, FlgC and FlgF are thought to build up the proximal portion of the rod with about 6 subunits each.</text>
</comment>
<protein>
    <recommendedName>
        <fullName evidence="3 6">Flagellar basal-body rod protein FlgC</fullName>
    </recommendedName>
</protein>
<dbReference type="GO" id="GO:0030694">
    <property type="term" value="C:bacterial-type flagellum basal body, rod"/>
    <property type="evidence" value="ECO:0007669"/>
    <property type="project" value="UniProtKB-UniRule"/>
</dbReference>
<feature type="domain" description="Flagellar basal body rod protein N-terminal" evidence="8">
    <location>
        <begin position="5"/>
        <end position="33"/>
    </location>
</feature>
<feature type="domain" description="Flagellar basal-body/hook protein C-terminal" evidence="9">
    <location>
        <begin position="107"/>
        <end position="149"/>
    </location>
</feature>
<comment type="similarity">
    <text evidence="2">Belongs to the flagella basal body rod proteins family.</text>
</comment>
<dbReference type="Pfam" id="PF06429">
    <property type="entry name" value="Flg_bbr_C"/>
    <property type="match status" value="1"/>
</dbReference>
<evidence type="ECO:0000256" key="6">
    <source>
        <dbReference type="RuleBase" id="RU362062"/>
    </source>
</evidence>
<accession>A0A1G9MHD6</accession>
<dbReference type="InterPro" id="IPR010930">
    <property type="entry name" value="Flg_bb/hook_C_dom"/>
</dbReference>
<keyword evidence="10" id="KW-0966">Cell projection</keyword>
<evidence type="ECO:0000313" key="11">
    <source>
        <dbReference type="Proteomes" id="UP000199476"/>
    </source>
</evidence>
<dbReference type="STRING" id="321763.SAMN04488692_10863"/>
<keyword evidence="10" id="KW-0969">Cilium</keyword>
<dbReference type="InterPro" id="IPR001444">
    <property type="entry name" value="Flag_bb_rod_N"/>
</dbReference>
<organism evidence="10 11">
    <name type="scientific">Halarsenatibacter silvermanii</name>
    <dbReference type="NCBI Taxonomy" id="321763"/>
    <lineage>
        <taxon>Bacteria</taxon>
        <taxon>Bacillati</taxon>
        <taxon>Bacillota</taxon>
        <taxon>Clostridia</taxon>
        <taxon>Halanaerobiales</taxon>
        <taxon>Halarsenatibacteraceae</taxon>
        <taxon>Halarsenatibacter</taxon>
    </lineage>
</organism>
<evidence type="ECO:0000256" key="4">
    <source>
        <dbReference type="ARBA" id="ARBA00023143"/>
    </source>
</evidence>
<name>A0A1G9MHD6_9FIRM</name>
<proteinExistence type="inferred from homology"/>
<evidence type="ECO:0000256" key="5">
    <source>
        <dbReference type="ARBA" id="ARBA00025933"/>
    </source>
</evidence>
<dbReference type="PROSITE" id="PS00588">
    <property type="entry name" value="FLAGELLA_BB_ROD"/>
    <property type="match status" value="1"/>
</dbReference>
<evidence type="ECO:0000256" key="7">
    <source>
        <dbReference type="SAM" id="MobiDB-lite"/>
    </source>
</evidence>
<evidence type="ECO:0000259" key="8">
    <source>
        <dbReference type="Pfam" id="PF00460"/>
    </source>
</evidence>
<evidence type="ECO:0000313" key="10">
    <source>
        <dbReference type="EMBL" id="SDL73411.1"/>
    </source>
</evidence>
<keyword evidence="4 6" id="KW-0975">Bacterial flagellum</keyword>
<dbReference type="GO" id="GO:0071978">
    <property type="term" value="P:bacterial-type flagellum-dependent swarming motility"/>
    <property type="evidence" value="ECO:0007669"/>
    <property type="project" value="TreeGrafter"/>
</dbReference>
<comment type="subcellular location">
    <subcellularLocation>
        <location evidence="1 6">Bacterial flagellum basal body</location>
    </subcellularLocation>
</comment>
<reference evidence="10 11" key="1">
    <citation type="submission" date="2016-10" db="EMBL/GenBank/DDBJ databases">
        <authorList>
            <person name="de Groot N.N."/>
        </authorList>
    </citation>
    <scope>NUCLEOTIDE SEQUENCE [LARGE SCALE GENOMIC DNA]</scope>
    <source>
        <strain evidence="10 11">SLAS-1</strain>
    </source>
</reference>
<feature type="compositionally biased region" description="Polar residues" evidence="7">
    <location>
        <begin position="52"/>
        <end position="66"/>
    </location>
</feature>
<evidence type="ECO:0000256" key="1">
    <source>
        <dbReference type="ARBA" id="ARBA00004117"/>
    </source>
</evidence>
<dbReference type="PANTHER" id="PTHR30435">
    <property type="entry name" value="FLAGELLAR PROTEIN"/>
    <property type="match status" value="1"/>
</dbReference>
<dbReference type="EMBL" id="FNGO01000008">
    <property type="protein sequence ID" value="SDL73411.1"/>
    <property type="molecule type" value="Genomic_DNA"/>
</dbReference>
<evidence type="ECO:0000256" key="2">
    <source>
        <dbReference type="ARBA" id="ARBA00009677"/>
    </source>
</evidence>
<gene>
    <name evidence="10" type="ORF">SAMN04488692_10863</name>
</gene>
<keyword evidence="11" id="KW-1185">Reference proteome</keyword>
<dbReference type="AlphaFoldDB" id="A0A1G9MHD6"/>
<dbReference type="Proteomes" id="UP000199476">
    <property type="component" value="Unassembled WGS sequence"/>
</dbReference>
<dbReference type="PANTHER" id="PTHR30435:SF2">
    <property type="entry name" value="FLAGELLAR BASAL-BODY ROD PROTEIN FLGC"/>
    <property type="match status" value="1"/>
</dbReference>
<dbReference type="InterPro" id="IPR019776">
    <property type="entry name" value="Flagellar_basal_body_rod_CS"/>
</dbReference>
<sequence>MFENINTSASGLTAQRTRMDVISDNIANVNTTRTEDGDPYRRKTPVFRSRASRGTGSFSQILSERASSFSQSGDSSRRGVEIAEIAEDDSPFKTIYNPEHPDADDDGYVEKPNVEITMEMVDMIDASRAYEANINALETAENTAQRALDIGGA</sequence>
<feature type="region of interest" description="Disordered" evidence="7">
    <location>
        <begin position="30"/>
        <end position="109"/>
    </location>
</feature>
<dbReference type="NCBIfam" id="TIGR01395">
    <property type="entry name" value="FlgC"/>
    <property type="match status" value="1"/>
</dbReference>